<dbReference type="GO" id="GO:0016020">
    <property type="term" value="C:membrane"/>
    <property type="evidence" value="ECO:0007669"/>
    <property type="project" value="TreeGrafter"/>
</dbReference>
<name>A0A8H7PJU5_9FUNG</name>
<accession>A0A8H7PJU5</accession>
<dbReference type="AlphaFoldDB" id="A0A8H7PJU5"/>
<dbReference type="OrthoDB" id="5566667at2759"/>
<evidence type="ECO:0000313" key="4">
    <source>
        <dbReference type="EMBL" id="KAG2175308.1"/>
    </source>
</evidence>
<evidence type="ECO:0000313" key="5">
    <source>
        <dbReference type="Proteomes" id="UP000612746"/>
    </source>
</evidence>
<evidence type="ECO:0000256" key="1">
    <source>
        <dbReference type="SAM" id="Coils"/>
    </source>
</evidence>
<feature type="compositionally biased region" description="Acidic residues" evidence="2">
    <location>
        <begin position="443"/>
        <end position="453"/>
    </location>
</feature>
<feature type="region of interest" description="Disordered" evidence="2">
    <location>
        <begin position="1"/>
        <end position="20"/>
    </location>
</feature>
<feature type="region of interest" description="Disordered" evidence="2">
    <location>
        <begin position="389"/>
        <end position="514"/>
    </location>
</feature>
<gene>
    <name evidence="4" type="ORF">INT44_007796</name>
</gene>
<organism evidence="4 5">
    <name type="scientific">Umbelopsis vinacea</name>
    <dbReference type="NCBI Taxonomy" id="44442"/>
    <lineage>
        <taxon>Eukaryota</taxon>
        <taxon>Fungi</taxon>
        <taxon>Fungi incertae sedis</taxon>
        <taxon>Mucoromycota</taxon>
        <taxon>Mucoromycotina</taxon>
        <taxon>Umbelopsidomycetes</taxon>
        <taxon>Umbelopsidales</taxon>
        <taxon>Umbelopsidaceae</taxon>
        <taxon>Umbelopsis</taxon>
    </lineage>
</organism>
<dbReference type="SMART" id="SM01254">
    <property type="entry name" value="KLRAQ"/>
    <property type="match status" value="1"/>
</dbReference>
<dbReference type="InterPro" id="IPR040024">
    <property type="entry name" value="PPP1R21"/>
</dbReference>
<dbReference type="Pfam" id="PF10205">
    <property type="entry name" value="KLRAQ"/>
    <property type="match status" value="1"/>
</dbReference>
<proteinExistence type="predicted"/>
<dbReference type="EMBL" id="JAEPRA010000015">
    <property type="protein sequence ID" value="KAG2175308.1"/>
    <property type="molecule type" value="Genomic_DNA"/>
</dbReference>
<feature type="coiled-coil region" evidence="1">
    <location>
        <begin position="559"/>
        <end position="586"/>
    </location>
</feature>
<dbReference type="PANTHER" id="PTHR21448:SF0">
    <property type="entry name" value="PROTEIN PHOSPHATASE 1 REGULATORY SUBUNIT 21"/>
    <property type="match status" value="1"/>
</dbReference>
<evidence type="ECO:0000259" key="3">
    <source>
        <dbReference type="SMART" id="SM01254"/>
    </source>
</evidence>
<dbReference type="InterPro" id="IPR049372">
    <property type="entry name" value="PPP1R21_C"/>
</dbReference>
<dbReference type="GO" id="GO:0005769">
    <property type="term" value="C:early endosome"/>
    <property type="evidence" value="ECO:0007669"/>
    <property type="project" value="TreeGrafter"/>
</dbReference>
<dbReference type="InterPro" id="IPR019343">
    <property type="entry name" value="PPP1R21_N"/>
</dbReference>
<reference evidence="4" key="1">
    <citation type="submission" date="2020-12" db="EMBL/GenBank/DDBJ databases">
        <title>Metabolic potential, ecology and presence of endohyphal bacteria is reflected in genomic diversity of Mucoromycotina.</title>
        <authorList>
            <person name="Muszewska A."/>
            <person name="Okrasinska A."/>
            <person name="Steczkiewicz K."/>
            <person name="Drgas O."/>
            <person name="Orlowska M."/>
            <person name="Perlinska-Lenart U."/>
            <person name="Aleksandrzak-Piekarczyk T."/>
            <person name="Szatraj K."/>
            <person name="Zielenkiewicz U."/>
            <person name="Pilsyk S."/>
            <person name="Malc E."/>
            <person name="Mieczkowski P."/>
            <person name="Kruszewska J.S."/>
            <person name="Biernat P."/>
            <person name="Pawlowska J."/>
        </authorList>
    </citation>
    <scope>NUCLEOTIDE SEQUENCE</scope>
    <source>
        <strain evidence="4">WA0000051536</strain>
    </source>
</reference>
<feature type="coiled-coil region" evidence="1">
    <location>
        <begin position="21"/>
        <end position="206"/>
    </location>
</feature>
<comment type="caution">
    <text evidence="4">The sequence shown here is derived from an EMBL/GenBank/DDBJ whole genome shotgun (WGS) entry which is preliminary data.</text>
</comment>
<dbReference type="PANTHER" id="PTHR21448">
    <property type="entry name" value="SMOOTH MUSCLE MYOSIN HEAVY CHAIN-RELATED"/>
    <property type="match status" value="1"/>
</dbReference>
<feature type="compositionally biased region" description="Polar residues" evidence="2">
    <location>
        <begin position="491"/>
        <end position="508"/>
    </location>
</feature>
<feature type="compositionally biased region" description="Low complexity" evidence="2">
    <location>
        <begin position="7"/>
        <end position="20"/>
    </location>
</feature>
<protein>
    <recommendedName>
        <fullName evidence="3">Protein phosphatase 1 regulatory subunit 21 N-terminal domain-containing protein</fullName>
    </recommendedName>
</protein>
<keyword evidence="5" id="KW-1185">Reference proteome</keyword>
<feature type="domain" description="Protein phosphatase 1 regulatory subunit 21 N-terminal" evidence="3">
    <location>
        <begin position="29"/>
        <end position="139"/>
    </location>
</feature>
<sequence>MSEGVLSRHASMNSSSATSSAEELAQKYQRLFQEYSRIKAQHTVLKKAVVKEQGTNATLQGNVKEKEKEHRKLQEQVDLLKYHNERLTKRIEAVQDKDHKGSSFSLLGGAVKKELEKSAQALEAATVDLQNKIQENEELHKEMSEVNHIYTAHVNGLHQQIADLEKQAEQLKEEVSNEQSETRQRLQSIRQEKTAIEAELRKTKEELTTKSALLDQNEAVLKDSDIRLQGEIDTLRAILFAKIGTLEDEANKNLNHKDIRSKLSAEAQQQLDTIVHQCKEYISGVKNAQPANGLTDTLAHELSISITTFRDELEHLKQQISQAEEQINQLKKEKQDAKKKLEEENGRVTHLQGVVSDLHEKFRQKDELETIRRLEAEISELEAQIKVQEEELTQSRAETEALKTEEHETHDRVDEGIQVDIPTPTAEEEPVKEQNGSSPAEPTTEEDDEDEEAFVYQGVDAPDEEETESALVSPPAAETEDVVKTHLGTDEGSQTLESGATPQQQDIPQPSHIDEDYLSPEEVAAREAQLTSMYETKIKTLNEKFQMADSKAIRFHRTVQSMKEKMDAEVGKRAVLEEEIGRLQAEVFKVQDLLATTESNYKSQLEVMTDFATELQQQITRGQ</sequence>
<feature type="compositionally biased region" description="Basic and acidic residues" evidence="2">
    <location>
        <begin position="397"/>
        <end position="415"/>
    </location>
</feature>
<dbReference type="Pfam" id="PF21636">
    <property type="entry name" value="PPP1R21_C"/>
    <property type="match status" value="1"/>
</dbReference>
<evidence type="ECO:0000256" key="2">
    <source>
        <dbReference type="SAM" id="MobiDB-lite"/>
    </source>
</evidence>
<dbReference type="Gene3D" id="1.10.287.1490">
    <property type="match status" value="2"/>
</dbReference>
<dbReference type="Proteomes" id="UP000612746">
    <property type="component" value="Unassembled WGS sequence"/>
</dbReference>
<keyword evidence="1" id="KW-0175">Coiled coil</keyword>